<name>A0A2R8BTX7_9RHOB</name>
<sequence length="60" mass="6716">MSHDNEKSKKSDFGRSGAEEVDKGKGKTKYDKPSTPDEDVAIDERRDKPIRGPESHDGKE</sequence>
<reference evidence="3" key="1">
    <citation type="submission" date="2018-03" db="EMBL/GenBank/DDBJ databases">
        <authorList>
            <person name="Rodrigo-Torres L."/>
            <person name="Arahal R. D."/>
            <person name="Lucena T."/>
        </authorList>
    </citation>
    <scope>NUCLEOTIDE SEQUENCE [LARGE SCALE GENOMIC DNA]</scope>
    <source>
        <strain evidence="3">CECT 8504</strain>
    </source>
</reference>
<keyword evidence="3" id="KW-1185">Reference proteome</keyword>
<protein>
    <submittedName>
        <fullName evidence="2">Uncharacterized protein</fullName>
    </submittedName>
</protein>
<feature type="compositionally biased region" description="Basic and acidic residues" evidence="1">
    <location>
        <begin position="42"/>
        <end position="60"/>
    </location>
</feature>
<feature type="region of interest" description="Disordered" evidence="1">
    <location>
        <begin position="1"/>
        <end position="60"/>
    </location>
</feature>
<gene>
    <name evidence="2" type="ORF">PAA8504_01415</name>
</gene>
<dbReference type="Proteomes" id="UP000244912">
    <property type="component" value="Unassembled WGS sequence"/>
</dbReference>
<dbReference type="OrthoDB" id="7659339at2"/>
<dbReference type="AlphaFoldDB" id="A0A2R8BTX7"/>
<proteinExistence type="predicted"/>
<feature type="compositionally biased region" description="Basic and acidic residues" evidence="1">
    <location>
        <begin position="1"/>
        <end position="35"/>
    </location>
</feature>
<evidence type="ECO:0000313" key="3">
    <source>
        <dbReference type="Proteomes" id="UP000244912"/>
    </source>
</evidence>
<organism evidence="2 3">
    <name type="scientific">Palleronia abyssalis</name>
    <dbReference type="NCBI Taxonomy" id="1501240"/>
    <lineage>
        <taxon>Bacteria</taxon>
        <taxon>Pseudomonadati</taxon>
        <taxon>Pseudomonadota</taxon>
        <taxon>Alphaproteobacteria</taxon>
        <taxon>Rhodobacterales</taxon>
        <taxon>Roseobacteraceae</taxon>
        <taxon>Palleronia</taxon>
    </lineage>
</organism>
<dbReference type="RefSeq" id="WP_108893419.1">
    <property type="nucleotide sequence ID" value="NZ_ONZF01000002.1"/>
</dbReference>
<dbReference type="EMBL" id="ONZF01000002">
    <property type="protein sequence ID" value="SPJ23602.1"/>
    <property type="molecule type" value="Genomic_DNA"/>
</dbReference>
<evidence type="ECO:0000256" key="1">
    <source>
        <dbReference type="SAM" id="MobiDB-lite"/>
    </source>
</evidence>
<accession>A0A2R8BTX7</accession>
<evidence type="ECO:0000313" key="2">
    <source>
        <dbReference type="EMBL" id="SPJ23602.1"/>
    </source>
</evidence>